<dbReference type="EMBL" id="DACSEO010000070">
    <property type="protein sequence ID" value="HAT1683654.1"/>
    <property type="molecule type" value="Genomic_DNA"/>
</dbReference>
<evidence type="ECO:0000313" key="1">
    <source>
        <dbReference type="EMBL" id="HAT1683654.1"/>
    </source>
</evidence>
<proteinExistence type="predicted"/>
<reference evidence="1" key="2">
    <citation type="submission" date="2020-11" db="EMBL/GenBank/DDBJ databases">
        <authorList>
            <consortium name="NCBI Pathogen Detection Project"/>
        </authorList>
    </citation>
    <scope>NUCLEOTIDE SEQUENCE</scope>
    <source>
        <strain evidence="1">R404</strain>
    </source>
</reference>
<comment type="caution">
    <text evidence="1">The sequence shown here is derived from an EMBL/GenBank/DDBJ whole genome shotgun (WGS) entry which is preliminary data.</text>
</comment>
<gene>
    <name evidence="1" type="ORF">I8Y21_004409</name>
</gene>
<dbReference type="Proteomes" id="UP000856143">
    <property type="component" value="Unassembled WGS sequence"/>
</dbReference>
<dbReference type="AlphaFoldDB" id="A0AAN5LC24"/>
<reference evidence="1" key="1">
    <citation type="journal article" date="2018" name="Genome Biol.">
        <title>SKESA: strategic k-mer extension for scrupulous assemblies.</title>
        <authorList>
            <person name="Souvorov A."/>
            <person name="Agarwala R."/>
            <person name="Lipman D.J."/>
        </authorList>
    </citation>
    <scope>NUCLEOTIDE SEQUENCE</scope>
    <source>
        <strain evidence="1">R404</strain>
    </source>
</reference>
<protein>
    <submittedName>
        <fullName evidence="1">Uncharacterized protein</fullName>
    </submittedName>
</protein>
<evidence type="ECO:0000313" key="2">
    <source>
        <dbReference type="Proteomes" id="UP000856143"/>
    </source>
</evidence>
<organism evidence="1 2">
    <name type="scientific">Klebsiella oxytoca</name>
    <dbReference type="NCBI Taxonomy" id="571"/>
    <lineage>
        <taxon>Bacteria</taxon>
        <taxon>Pseudomonadati</taxon>
        <taxon>Pseudomonadota</taxon>
        <taxon>Gammaproteobacteria</taxon>
        <taxon>Enterobacterales</taxon>
        <taxon>Enterobacteriaceae</taxon>
        <taxon>Klebsiella/Raoultella group</taxon>
        <taxon>Klebsiella</taxon>
    </lineage>
</organism>
<sequence>MAFQTGNAKNMAELIPQMISLLKTQGWILDKQEGDLNTSGYITWYIHHPDAGYFNLRSWGGKDLRLRGTTGFDGSQSFYQQPGATEEYAVYLGDSNRNMTTYDFFITARYCHVVIQDSDSHFYHFGFGLLNKEGDYTGGQYLYMGSASSIFPFDHHYKYPQGSYVRAELPGETGITSGWYAFYQNSPRAIGLGAPMMGAPHPDILAVESSQSVLGGVLAPVPNAIYVTTSQGACIRLGVVPDFCVCQMQGLTPRAKVAVNGEQWMVVPINRLTFKKPSSWDKEDTFTYAYAFRICV</sequence>
<name>A0AAN5LC24_KLEOX</name>
<accession>A0AAN5LC24</accession>